<dbReference type="Proteomes" id="UP000186559">
    <property type="component" value="Chromosome"/>
</dbReference>
<dbReference type="AlphaFoldDB" id="A0A1U7D9K3"/>
<comment type="similarity">
    <text evidence="1">Belongs to the RutC family.</text>
</comment>
<protein>
    <submittedName>
        <fullName evidence="2">Putative translation initiation inhibitor, yjgF family</fullName>
    </submittedName>
</protein>
<name>A0A1U7D9K3_9RHOB</name>
<dbReference type="KEGG" id="tpro:Ga0080559_TMP3950"/>
<dbReference type="OrthoDB" id="9803101at2"/>
<dbReference type="PANTHER" id="PTHR47328:SF1">
    <property type="entry name" value="RUTC FAMILY PROTEIN YOAB"/>
    <property type="match status" value="1"/>
</dbReference>
<reference evidence="2 3" key="1">
    <citation type="submission" date="2016-03" db="EMBL/GenBank/DDBJ databases">
        <title>Deep-sea bacteria in the southern Pacific.</title>
        <authorList>
            <person name="Tang K."/>
        </authorList>
    </citation>
    <scope>NUCLEOTIDE SEQUENCE [LARGE SCALE GENOMIC DNA]</scope>
    <source>
        <strain evidence="2 3">JLT2016</strain>
    </source>
</reference>
<dbReference type="PROSITE" id="PS01094">
    <property type="entry name" value="UPF0076"/>
    <property type="match status" value="1"/>
</dbReference>
<dbReference type="EMBL" id="CP014796">
    <property type="protein sequence ID" value="APX24746.1"/>
    <property type="molecule type" value="Genomic_DNA"/>
</dbReference>
<dbReference type="STRING" id="1229727.Ga0080559_TMP3950"/>
<evidence type="ECO:0000256" key="1">
    <source>
        <dbReference type="ARBA" id="ARBA00010552"/>
    </source>
</evidence>
<evidence type="ECO:0000313" key="2">
    <source>
        <dbReference type="EMBL" id="APX24746.1"/>
    </source>
</evidence>
<dbReference type="PANTHER" id="PTHR47328">
    <property type="match status" value="1"/>
</dbReference>
<dbReference type="Pfam" id="PF01042">
    <property type="entry name" value="Ribonuc_L-PSP"/>
    <property type="match status" value="1"/>
</dbReference>
<dbReference type="CDD" id="cd06150">
    <property type="entry name" value="YjgF_YER057c_UK114_like_2"/>
    <property type="match status" value="1"/>
</dbReference>
<keyword evidence="3" id="KW-1185">Reference proteome</keyword>
<sequence>MITRSVQTKIHHRIVEHAGTVYIGGVVADDRSKDMKGQTEEVCAKIEALLEQAGSSKDKILSAMIYATDFSQKDGLNEAWTEWLSPEQLPVRAFIGVAELGKDVLVEIVVTAAK</sequence>
<dbReference type="InterPro" id="IPR035709">
    <property type="entry name" value="YoaB-like"/>
</dbReference>
<gene>
    <name evidence="2" type="ORF">Ga0080559_TMP3950</name>
</gene>
<dbReference type="InterPro" id="IPR035959">
    <property type="entry name" value="RutC-like_sf"/>
</dbReference>
<dbReference type="SUPFAM" id="SSF55298">
    <property type="entry name" value="YjgF-like"/>
    <property type="match status" value="1"/>
</dbReference>
<evidence type="ECO:0000313" key="3">
    <source>
        <dbReference type="Proteomes" id="UP000186559"/>
    </source>
</evidence>
<dbReference type="Gene3D" id="3.30.1330.40">
    <property type="entry name" value="RutC-like"/>
    <property type="match status" value="1"/>
</dbReference>
<dbReference type="RefSeq" id="WP_076624524.1">
    <property type="nucleotide sequence ID" value="NZ_BMEW01000001.1"/>
</dbReference>
<accession>A0A1U7D9K3</accession>
<dbReference type="InterPro" id="IPR019897">
    <property type="entry name" value="RidA_CS"/>
</dbReference>
<organism evidence="2 3">
    <name type="scientific">Salipiger profundus</name>
    <dbReference type="NCBI Taxonomy" id="1229727"/>
    <lineage>
        <taxon>Bacteria</taxon>
        <taxon>Pseudomonadati</taxon>
        <taxon>Pseudomonadota</taxon>
        <taxon>Alphaproteobacteria</taxon>
        <taxon>Rhodobacterales</taxon>
        <taxon>Roseobacteraceae</taxon>
        <taxon>Salipiger</taxon>
    </lineage>
</organism>
<dbReference type="InterPro" id="IPR006175">
    <property type="entry name" value="YjgF/YER057c/UK114"/>
</dbReference>
<proteinExistence type="inferred from homology"/>